<keyword evidence="1" id="KW-1133">Transmembrane helix</keyword>
<proteinExistence type="predicted"/>
<keyword evidence="1" id="KW-0812">Transmembrane</keyword>
<evidence type="ECO:0000313" key="4">
    <source>
        <dbReference type="Proteomes" id="UP000037020"/>
    </source>
</evidence>
<accession>A0ABR5J4T2</accession>
<feature type="domain" description="NTF2-like N-terminal transpeptidase" evidence="2">
    <location>
        <begin position="55"/>
        <end position="158"/>
    </location>
</feature>
<gene>
    <name evidence="3" type="ORF">ADK38_19915</name>
</gene>
<sequence>MRTGVKIAVGGTIAAVVGVAGYGAYNMIEGASGSSNAAHSEPARTGPPSTDEIHETAKDFLAAWAAGDPEKAADYTDNAAQAVTALTGYREDAHVKKVSFKPGAVVGSKVPFTVTAEVSSGEHHATWTYDSALTVHRGKNSGRALVDWKPAVIHPKLQVCLLYT</sequence>
<name>A0ABR5J4T2_9ACTN</name>
<evidence type="ECO:0000256" key="1">
    <source>
        <dbReference type="SAM" id="Phobius"/>
    </source>
</evidence>
<evidence type="ECO:0000259" key="2">
    <source>
        <dbReference type="Pfam" id="PF05223"/>
    </source>
</evidence>
<keyword evidence="4" id="KW-1185">Reference proteome</keyword>
<dbReference type="Proteomes" id="UP000037020">
    <property type="component" value="Unassembled WGS sequence"/>
</dbReference>
<feature type="transmembrane region" description="Helical" evidence="1">
    <location>
        <begin position="7"/>
        <end position="25"/>
    </location>
</feature>
<dbReference type="EMBL" id="LGUT01001697">
    <property type="protein sequence ID" value="KOG88415.1"/>
    <property type="molecule type" value="Genomic_DNA"/>
</dbReference>
<organism evidence="3 4">
    <name type="scientific">Streptomyces varsoviensis</name>
    <dbReference type="NCBI Taxonomy" id="67373"/>
    <lineage>
        <taxon>Bacteria</taxon>
        <taxon>Bacillati</taxon>
        <taxon>Actinomycetota</taxon>
        <taxon>Actinomycetes</taxon>
        <taxon>Kitasatosporales</taxon>
        <taxon>Streptomycetaceae</taxon>
        <taxon>Streptomyces</taxon>
    </lineage>
</organism>
<dbReference type="InterPro" id="IPR007887">
    <property type="entry name" value="MecA_N"/>
</dbReference>
<dbReference type="Pfam" id="PF05223">
    <property type="entry name" value="MecA_N"/>
    <property type="match status" value="1"/>
</dbReference>
<protein>
    <submittedName>
        <fullName evidence="3">Penicillin-binding protein</fullName>
    </submittedName>
</protein>
<feature type="non-terminal residue" evidence="3">
    <location>
        <position position="164"/>
    </location>
</feature>
<keyword evidence="1" id="KW-0472">Membrane</keyword>
<evidence type="ECO:0000313" key="3">
    <source>
        <dbReference type="EMBL" id="KOG88415.1"/>
    </source>
</evidence>
<reference evidence="3 4" key="1">
    <citation type="submission" date="2015-07" db="EMBL/GenBank/DDBJ databases">
        <authorList>
            <person name="Ju K.-S."/>
            <person name="Doroghazi J.R."/>
            <person name="Metcalf W.W."/>
        </authorList>
    </citation>
    <scope>NUCLEOTIDE SEQUENCE [LARGE SCALE GENOMIC DNA]</scope>
    <source>
        <strain evidence="3 4">NRRL B-3589</strain>
    </source>
</reference>
<comment type="caution">
    <text evidence="3">The sequence shown here is derived from an EMBL/GenBank/DDBJ whole genome shotgun (WGS) entry which is preliminary data.</text>
</comment>